<protein>
    <submittedName>
        <fullName evidence="3">Uncharacterized protein</fullName>
    </submittedName>
</protein>
<evidence type="ECO:0000313" key="4">
    <source>
        <dbReference type="Proteomes" id="UP001295423"/>
    </source>
</evidence>
<feature type="compositionally biased region" description="Basic and acidic residues" evidence="1">
    <location>
        <begin position="81"/>
        <end position="104"/>
    </location>
</feature>
<name>A0AAD2CJA9_9STRA</name>
<sequence length="116" mass="13225">MNESLGRQNLVLWLNILGFWVCAVPIGAVLTFVVDMGVNGLWWGFNIGIYTSAAVGIWFLKFRIDWEQETKKTVDRLSTLKKSDETKSGSTEPTEKRDELIDEPKEEAMLQEVQNC</sequence>
<dbReference type="Proteomes" id="UP001295423">
    <property type="component" value="Unassembled WGS sequence"/>
</dbReference>
<keyword evidence="4" id="KW-1185">Reference proteome</keyword>
<feature type="region of interest" description="Disordered" evidence="1">
    <location>
        <begin position="77"/>
        <end position="104"/>
    </location>
</feature>
<evidence type="ECO:0000313" key="3">
    <source>
        <dbReference type="EMBL" id="CAJ1935482.1"/>
    </source>
</evidence>
<feature type="transmembrane region" description="Helical" evidence="2">
    <location>
        <begin position="12"/>
        <end position="34"/>
    </location>
</feature>
<dbReference type="AlphaFoldDB" id="A0AAD2CJA9"/>
<keyword evidence="2" id="KW-0472">Membrane</keyword>
<evidence type="ECO:0000256" key="2">
    <source>
        <dbReference type="SAM" id="Phobius"/>
    </source>
</evidence>
<keyword evidence="2" id="KW-0812">Transmembrane</keyword>
<comment type="caution">
    <text evidence="3">The sequence shown here is derived from an EMBL/GenBank/DDBJ whole genome shotgun (WGS) entry which is preliminary data.</text>
</comment>
<feature type="transmembrane region" description="Helical" evidence="2">
    <location>
        <begin position="40"/>
        <end position="60"/>
    </location>
</feature>
<evidence type="ECO:0000256" key="1">
    <source>
        <dbReference type="SAM" id="MobiDB-lite"/>
    </source>
</evidence>
<gene>
    <name evidence="3" type="ORF">CYCCA115_LOCUS4775</name>
</gene>
<dbReference type="EMBL" id="CAKOGP040000479">
    <property type="protein sequence ID" value="CAJ1935482.1"/>
    <property type="molecule type" value="Genomic_DNA"/>
</dbReference>
<accession>A0AAD2CJA9</accession>
<proteinExistence type="predicted"/>
<reference evidence="3" key="1">
    <citation type="submission" date="2023-08" db="EMBL/GenBank/DDBJ databases">
        <authorList>
            <person name="Audoor S."/>
            <person name="Bilcke G."/>
        </authorList>
    </citation>
    <scope>NUCLEOTIDE SEQUENCE</scope>
</reference>
<keyword evidence="2" id="KW-1133">Transmembrane helix</keyword>
<organism evidence="3 4">
    <name type="scientific">Cylindrotheca closterium</name>
    <dbReference type="NCBI Taxonomy" id="2856"/>
    <lineage>
        <taxon>Eukaryota</taxon>
        <taxon>Sar</taxon>
        <taxon>Stramenopiles</taxon>
        <taxon>Ochrophyta</taxon>
        <taxon>Bacillariophyta</taxon>
        <taxon>Bacillariophyceae</taxon>
        <taxon>Bacillariophycidae</taxon>
        <taxon>Bacillariales</taxon>
        <taxon>Bacillariaceae</taxon>
        <taxon>Cylindrotheca</taxon>
    </lineage>
</organism>